<proteinExistence type="predicted"/>
<dbReference type="Proteomes" id="UP000315344">
    <property type="component" value="Unassembled WGS sequence"/>
</dbReference>
<name>A0A533IBG7_PARDE</name>
<dbReference type="EMBL" id="VAFL01000005">
    <property type="protein sequence ID" value="TKW67122.1"/>
    <property type="molecule type" value="Genomic_DNA"/>
</dbReference>
<dbReference type="AlphaFoldDB" id="A0A533IBG7"/>
<organism evidence="1 2">
    <name type="scientific">Paracoccus denitrificans</name>
    <dbReference type="NCBI Taxonomy" id="266"/>
    <lineage>
        <taxon>Bacteria</taxon>
        <taxon>Pseudomonadati</taxon>
        <taxon>Pseudomonadota</taxon>
        <taxon>Alphaproteobacteria</taxon>
        <taxon>Rhodobacterales</taxon>
        <taxon>Paracoccaceae</taxon>
        <taxon>Paracoccus</taxon>
    </lineage>
</organism>
<evidence type="ECO:0000313" key="1">
    <source>
        <dbReference type="EMBL" id="TKW67122.1"/>
    </source>
</evidence>
<protein>
    <submittedName>
        <fullName evidence="1">Uncharacterized protein</fullName>
    </submittedName>
</protein>
<comment type="caution">
    <text evidence="1">The sequence shown here is derived from an EMBL/GenBank/DDBJ whole genome shotgun (WGS) entry which is preliminary data.</text>
</comment>
<reference evidence="1 2" key="1">
    <citation type="journal article" date="2017" name="Nat. Commun.">
        <title>In situ click chemistry generation of cyclooxygenase-2 inhibitors.</title>
        <authorList>
            <person name="Bhardwaj A."/>
            <person name="Kaur J."/>
            <person name="Wuest M."/>
            <person name="Wuest F."/>
        </authorList>
    </citation>
    <scope>NUCLEOTIDE SEQUENCE [LARGE SCALE GENOMIC DNA]</scope>
    <source>
        <strain evidence="1">S2_012_000_R3_94</strain>
    </source>
</reference>
<accession>A0A533IBG7</accession>
<sequence>MTAGSYEQLPRLLRNSAILLDKIRGDAENLQQNLGDFIHSLPRGSAASLDVVVLQSLDHLAQVLTELAIAFAAASNSINDGALTELDAIIGASKLAIVRDILGSGTSVVAQQVEQELF</sequence>
<gene>
    <name evidence="1" type="ORF">DI616_08620</name>
</gene>
<evidence type="ECO:0000313" key="2">
    <source>
        <dbReference type="Proteomes" id="UP000315344"/>
    </source>
</evidence>